<sequence length="85" mass="9466">MKSWPVQDAKARFSELLDACLREGPQLVTKRGNDAAVLVPASEWRRLQHAAKPTLKELLLADTARVDLPLPPRGRMRRRSPAGLA</sequence>
<keyword evidence="4" id="KW-1185">Reference proteome</keyword>
<dbReference type="Proteomes" id="UP000571950">
    <property type="component" value="Unassembled WGS sequence"/>
</dbReference>
<dbReference type="Gene3D" id="3.40.1620.10">
    <property type="entry name" value="YefM-like domain"/>
    <property type="match status" value="1"/>
</dbReference>
<dbReference type="EMBL" id="JACIDT010000028">
    <property type="protein sequence ID" value="MBB3928596.1"/>
    <property type="molecule type" value="Genomic_DNA"/>
</dbReference>
<accession>A0A7W6BP95</accession>
<dbReference type="NCBIfam" id="TIGR01552">
    <property type="entry name" value="phd_fam"/>
    <property type="match status" value="1"/>
</dbReference>
<dbReference type="RefSeq" id="WP_188073898.1">
    <property type="nucleotide sequence ID" value="NZ_BSPS01000041.1"/>
</dbReference>
<evidence type="ECO:0000313" key="4">
    <source>
        <dbReference type="Proteomes" id="UP000571950"/>
    </source>
</evidence>
<proteinExistence type="inferred from homology"/>
<evidence type="ECO:0000256" key="2">
    <source>
        <dbReference type="RuleBase" id="RU362080"/>
    </source>
</evidence>
<comment type="function">
    <text evidence="2">Antitoxin component of a type II toxin-antitoxin (TA) system.</text>
</comment>
<dbReference type="InterPro" id="IPR036165">
    <property type="entry name" value="YefM-like_sf"/>
</dbReference>
<dbReference type="Pfam" id="PF02604">
    <property type="entry name" value="PhdYeFM_antitox"/>
    <property type="match status" value="1"/>
</dbReference>
<dbReference type="AlphaFoldDB" id="A0A7W6BP95"/>
<dbReference type="SUPFAM" id="SSF143120">
    <property type="entry name" value="YefM-like"/>
    <property type="match status" value="1"/>
</dbReference>
<protein>
    <recommendedName>
        <fullName evidence="2">Antitoxin</fullName>
    </recommendedName>
</protein>
<evidence type="ECO:0000256" key="1">
    <source>
        <dbReference type="ARBA" id="ARBA00009981"/>
    </source>
</evidence>
<reference evidence="3 4" key="1">
    <citation type="submission" date="2020-08" db="EMBL/GenBank/DDBJ databases">
        <title>Genomic Encyclopedia of Type Strains, Phase IV (KMG-IV): sequencing the most valuable type-strain genomes for metagenomic binning, comparative biology and taxonomic classification.</title>
        <authorList>
            <person name="Goeker M."/>
        </authorList>
    </citation>
    <scope>NUCLEOTIDE SEQUENCE [LARGE SCALE GENOMIC DNA]</scope>
    <source>
        <strain evidence="3 4">DSM 26189</strain>
    </source>
</reference>
<gene>
    <name evidence="3" type="ORF">GGR43_004341</name>
</gene>
<comment type="caution">
    <text evidence="3">The sequence shown here is derived from an EMBL/GenBank/DDBJ whole genome shotgun (WGS) entry which is preliminary data.</text>
</comment>
<name>A0A7W6BP95_9SPHN</name>
<dbReference type="InterPro" id="IPR006442">
    <property type="entry name" value="Antitoxin_Phd/YefM"/>
</dbReference>
<comment type="similarity">
    <text evidence="1 2">Belongs to the phD/YefM antitoxin family.</text>
</comment>
<evidence type="ECO:0000313" key="3">
    <source>
        <dbReference type="EMBL" id="MBB3928596.1"/>
    </source>
</evidence>
<organism evidence="3 4">
    <name type="scientific">Sphingobium jiangsuense</name>
    <dbReference type="NCBI Taxonomy" id="870476"/>
    <lineage>
        <taxon>Bacteria</taxon>
        <taxon>Pseudomonadati</taxon>
        <taxon>Pseudomonadota</taxon>
        <taxon>Alphaproteobacteria</taxon>
        <taxon>Sphingomonadales</taxon>
        <taxon>Sphingomonadaceae</taxon>
        <taxon>Sphingobium</taxon>
    </lineage>
</organism>